<dbReference type="NCBIfam" id="TIGR01509">
    <property type="entry name" value="HAD-SF-IA-v3"/>
    <property type="match status" value="1"/>
</dbReference>
<dbReference type="PANTHER" id="PTHR47478">
    <property type="match status" value="1"/>
</dbReference>
<dbReference type="InterPro" id="IPR023198">
    <property type="entry name" value="PGP-like_dom2"/>
</dbReference>
<feature type="compositionally biased region" description="Basic and acidic residues" evidence="1">
    <location>
        <begin position="19"/>
        <end position="33"/>
    </location>
</feature>
<sequence length="274" mass="31259">MSNRSAPLSIKNTPCSSDPSRDSRSSRSPRSIDFRPVSTSTLSNDIDFVFFDVDDTLLDHSHAERHALADVRSRYLAVFGHLSVDELQQTYHEINRPLWEKYSSGEIEKEIVKHDRFPRLLNAIDAPHADAARIGSVYLQRYAEHWKYVDGARDTYAEIAERYRVGVLTNGFAEVQAQKLKKFPEIRDRADVVLVSEETGHMKPHPHVFEVAAERAEVTPERILYVGDSWRSDVEGGSRAGWHVAWFARSGVNGQEMNGRTFAFQDWSDLLSRL</sequence>
<dbReference type="Pfam" id="PF00702">
    <property type="entry name" value="Hydrolase"/>
    <property type="match status" value="1"/>
</dbReference>
<feature type="region of interest" description="Disordered" evidence="1">
    <location>
        <begin position="1"/>
        <end position="34"/>
    </location>
</feature>
<dbReference type="InterPro" id="IPR023214">
    <property type="entry name" value="HAD_sf"/>
</dbReference>
<protein>
    <submittedName>
        <fullName evidence="2">Haloacid dehalogenase</fullName>
    </submittedName>
</protein>
<gene>
    <name evidence="2" type="ORF">CRI94_10490</name>
</gene>
<dbReference type="SFLD" id="SFLDS00003">
    <property type="entry name" value="Haloacid_Dehalogenase"/>
    <property type="match status" value="1"/>
</dbReference>
<reference evidence="2 3" key="1">
    <citation type="submission" date="2017-10" db="EMBL/GenBank/DDBJ databases">
        <title>Draft genome of Longibacter Salinarum.</title>
        <authorList>
            <person name="Goh K.M."/>
            <person name="Shamsir M.S."/>
            <person name="Lim S.W."/>
        </authorList>
    </citation>
    <scope>NUCLEOTIDE SEQUENCE [LARGE SCALE GENOMIC DNA]</scope>
    <source>
        <strain evidence="2 3">KCTC 52045</strain>
    </source>
</reference>
<dbReference type="Gene3D" id="1.10.150.240">
    <property type="entry name" value="Putative phosphatase, domain 2"/>
    <property type="match status" value="1"/>
</dbReference>
<dbReference type="SUPFAM" id="SSF56784">
    <property type="entry name" value="HAD-like"/>
    <property type="match status" value="1"/>
</dbReference>
<dbReference type="PRINTS" id="PR00413">
    <property type="entry name" value="HADHALOGNASE"/>
</dbReference>
<dbReference type="InterPro" id="IPR006439">
    <property type="entry name" value="HAD-SF_hydro_IA"/>
</dbReference>
<dbReference type="PANTHER" id="PTHR47478:SF1">
    <property type="entry name" value="PYRIMIDINE 5'-NUCLEOTIDASE YJJG"/>
    <property type="match status" value="1"/>
</dbReference>
<proteinExistence type="predicted"/>
<name>A0A2A8CWV4_9BACT</name>
<accession>A0A2A8CWV4</accession>
<evidence type="ECO:0000313" key="3">
    <source>
        <dbReference type="Proteomes" id="UP000220102"/>
    </source>
</evidence>
<keyword evidence="3" id="KW-1185">Reference proteome</keyword>
<dbReference type="InterPro" id="IPR052550">
    <property type="entry name" value="Pyrimidine_5'-ntase_YjjG"/>
</dbReference>
<organism evidence="2 3">
    <name type="scientific">Longibacter salinarum</name>
    <dbReference type="NCBI Taxonomy" id="1850348"/>
    <lineage>
        <taxon>Bacteria</taxon>
        <taxon>Pseudomonadati</taxon>
        <taxon>Rhodothermota</taxon>
        <taxon>Rhodothermia</taxon>
        <taxon>Rhodothermales</taxon>
        <taxon>Salisaetaceae</taxon>
        <taxon>Longibacter</taxon>
    </lineage>
</organism>
<dbReference type="OrthoDB" id="9802350at2"/>
<dbReference type="InterPro" id="IPR036412">
    <property type="entry name" value="HAD-like_sf"/>
</dbReference>
<dbReference type="Proteomes" id="UP000220102">
    <property type="component" value="Unassembled WGS sequence"/>
</dbReference>
<dbReference type="AlphaFoldDB" id="A0A2A8CWV4"/>
<dbReference type="NCBIfam" id="TIGR01549">
    <property type="entry name" value="HAD-SF-IA-v1"/>
    <property type="match status" value="1"/>
</dbReference>
<evidence type="ECO:0000313" key="2">
    <source>
        <dbReference type="EMBL" id="PEN13074.1"/>
    </source>
</evidence>
<dbReference type="SFLD" id="SFLDG01129">
    <property type="entry name" value="C1.5:_HAD__Beta-PGM__Phosphata"/>
    <property type="match status" value="1"/>
</dbReference>
<dbReference type="Gene3D" id="3.40.50.1000">
    <property type="entry name" value="HAD superfamily/HAD-like"/>
    <property type="match status" value="1"/>
</dbReference>
<feature type="compositionally biased region" description="Polar residues" evidence="1">
    <location>
        <begin position="1"/>
        <end position="15"/>
    </location>
</feature>
<dbReference type="EMBL" id="PDEQ01000005">
    <property type="protein sequence ID" value="PEN13074.1"/>
    <property type="molecule type" value="Genomic_DNA"/>
</dbReference>
<comment type="caution">
    <text evidence="2">The sequence shown here is derived from an EMBL/GenBank/DDBJ whole genome shotgun (WGS) entry which is preliminary data.</text>
</comment>
<evidence type="ECO:0000256" key="1">
    <source>
        <dbReference type="SAM" id="MobiDB-lite"/>
    </source>
</evidence>